<evidence type="ECO:0000256" key="6">
    <source>
        <dbReference type="ARBA" id="ARBA00023235"/>
    </source>
</evidence>
<name>A0A0B2JXK8_9FIRM</name>
<dbReference type="InterPro" id="IPR036397">
    <property type="entry name" value="RNaseH_sf"/>
</dbReference>
<evidence type="ECO:0000313" key="14">
    <source>
        <dbReference type="Proteomes" id="UP000030993"/>
    </source>
</evidence>
<evidence type="ECO:0000256" key="3">
    <source>
        <dbReference type="ARBA" id="ARBA00022806"/>
    </source>
</evidence>
<accession>A0A0B2JXK8</accession>
<keyword evidence="1 10" id="KW-0547">Nucleotide-binding</keyword>
<organism evidence="13 14">
    <name type="scientific">Anaerovibrio lipolyticus</name>
    <dbReference type="NCBI Taxonomy" id="82374"/>
    <lineage>
        <taxon>Bacteria</taxon>
        <taxon>Bacillati</taxon>
        <taxon>Bacillota</taxon>
        <taxon>Negativicutes</taxon>
        <taxon>Selenomonadales</taxon>
        <taxon>Selenomonadaceae</taxon>
        <taxon>Anaerovibrio</taxon>
    </lineage>
</organism>
<reference evidence="13 14" key="1">
    <citation type="journal article" date="2013" name="PLoS ONE">
        <title>Identification and characterization of three novel lipases belonging to families II and V from Anaerovibrio lipolyticus 5ST.</title>
        <authorList>
            <person name="Prive F."/>
            <person name="Kaderbhai N.N."/>
            <person name="Girdwood S."/>
            <person name="Worgan H.J."/>
            <person name="Pinloche E."/>
            <person name="Scollan N.D."/>
            <person name="Huws S.A."/>
            <person name="Newbold C.J."/>
        </authorList>
    </citation>
    <scope>NUCLEOTIDE SEQUENCE [LARGE SCALE GENOMIC DNA]</scope>
    <source>
        <strain evidence="13 14">5S</strain>
    </source>
</reference>
<dbReference type="GO" id="GO:0005829">
    <property type="term" value="C:cytosol"/>
    <property type="evidence" value="ECO:0007669"/>
    <property type="project" value="TreeGrafter"/>
</dbReference>
<dbReference type="SMART" id="SM00479">
    <property type="entry name" value="EXOIII"/>
    <property type="match status" value="1"/>
</dbReference>
<dbReference type="Proteomes" id="UP000030993">
    <property type="component" value="Unassembled WGS sequence"/>
</dbReference>
<dbReference type="CDD" id="cd17932">
    <property type="entry name" value="DEXQc_UvrD"/>
    <property type="match status" value="1"/>
</dbReference>
<evidence type="ECO:0000256" key="2">
    <source>
        <dbReference type="ARBA" id="ARBA00022801"/>
    </source>
</evidence>
<keyword evidence="2 10" id="KW-0378">Hydrolase</keyword>
<dbReference type="Gene3D" id="3.40.50.300">
    <property type="entry name" value="P-loop containing nucleotide triphosphate hydrolases"/>
    <property type="match status" value="4"/>
</dbReference>
<dbReference type="SUPFAM" id="SSF53098">
    <property type="entry name" value="Ribonuclease H-like"/>
    <property type="match status" value="1"/>
</dbReference>
<comment type="catalytic activity">
    <reaction evidence="7">
        <text>Couples ATP hydrolysis with the unwinding of duplex DNA by translocating in the 3'-5' direction.</text>
        <dbReference type="EC" id="5.6.2.4"/>
    </reaction>
</comment>
<comment type="caution">
    <text evidence="13">The sequence shown here is derived from an EMBL/GenBank/DDBJ whole genome shotgun (WGS) entry which is preliminary data.</text>
</comment>
<protein>
    <recommendedName>
        <fullName evidence="8">DNA 3'-5' helicase</fullName>
        <ecNumber evidence="8">5.6.2.4</ecNumber>
    </recommendedName>
</protein>
<evidence type="ECO:0000259" key="11">
    <source>
        <dbReference type="PROSITE" id="PS51198"/>
    </source>
</evidence>
<dbReference type="eggNOG" id="COG0210">
    <property type="taxonomic scope" value="Bacteria"/>
</dbReference>
<dbReference type="Pfam" id="PF13361">
    <property type="entry name" value="UvrD_C"/>
    <property type="match status" value="1"/>
</dbReference>
<feature type="binding site" evidence="10">
    <location>
        <begin position="32"/>
        <end position="39"/>
    </location>
    <ligand>
        <name>ATP</name>
        <dbReference type="ChEBI" id="CHEBI:30616"/>
    </ligand>
</feature>
<dbReference type="STRING" id="82374.NZ47_10805"/>
<evidence type="ECO:0000256" key="4">
    <source>
        <dbReference type="ARBA" id="ARBA00022839"/>
    </source>
</evidence>
<dbReference type="Pfam" id="PF00580">
    <property type="entry name" value="UvrD-helicase"/>
    <property type="match status" value="1"/>
</dbReference>
<dbReference type="GO" id="GO:0005524">
    <property type="term" value="F:ATP binding"/>
    <property type="evidence" value="ECO:0007669"/>
    <property type="project" value="UniProtKB-UniRule"/>
</dbReference>
<feature type="domain" description="UvrD-like helicase C-terminal" evidence="12">
    <location>
        <begin position="329"/>
        <end position="819"/>
    </location>
</feature>
<keyword evidence="14" id="KW-1185">Reference proteome</keyword>
<dbReference type="CDD" id="cd06127">
    <property type="entry name" value="DEDDh"/>
    <property type="match status" value="1"/>
</dbReference>
<dbReference type="GO" id="GO:0016887">
    <property type="term" value="F:ATP hydrolysis activity"/>
    <property type="evidence" value="ECO:0007669"/>
    <property type="project" value="RHEA"/>
</dbReference>
<comment type="catalytic activity">
    <reaction evidence="9">
        <text>ATP + H2O = ADP + phosphate + H(+)</text>
        <dbReference type="Rhea" id="RHEA:13065"/>
        <dbReference type="ChEBI" id="CHEBI:15377"/>
        <dbReference type="ChEBI" id="CHEBI:15378"/>
        <dbReference type="ChEBI" id="CHEBI:30616"/>
        <dbReference type="ChEBI" id="CHEBI:43474"/>
        <dbReference type="ChEBI" id="CHEBI:456216"/>
        <dbReference type="EC" id="5.6.2.4"/>
    </reaction>
</comment>
<evidence type="ECO:0000256" key="1">
    <source>
        <dbReference type="ARBA" id="ARBA00022741"/>
    </source>
</evidence>
<keyword evidence="4" id="KW-0540">Nuclease</keyword>
<dbReference type="EC" id="5.6.2.4" evidence="8"/>
<dbReference type="PROSITE" id="PS51198">
    <property type="entry name" value="UVRD_HELICASE_ATP_BIND"/>
    <property type="match status" value="1"/>
</dbReference>
<dbReference type="GO" id="GO:0043138">
    <property type="term" value="F:3'-5' DNA helicase activity"/>
    <property type="evidence" value="ECO:0007669"/>
    <property type="project" value="UniProtKB-EC"/>
</dbReference>
<dbReference type="InterPro" id="IPR027417">
    <property type="entry name" value="P-loop_NTPase"/>
</dbReference>
<dbReference type="EMBL" id="JSCE01000203">
    <property type="protein sequence ID" value="KHM51381.1"/>
    <property type="molecule type" value="Genomic_DNA"/>
</dbReference>
<dbReference type="Gene3D" id="3.30.420.10">
    <property type="entry name" value="Ribonuclease H-like superfamily/Ribonuclease H"/>
    <property type="match status" value="1"/>
</dbReference>
<dbReference type="GO" id="GO:0000725">
    <property type="term" value="P:recombinational repair"/>
    <property type="evidence" value="ECO:0007669"/>
    <property type="project" value="TreeGrafter"/>
</dbReference>
<dbReference type="PANTHER" id="PTHR11070">
    <property type="entry name" value="UVRD / RECB / PCRA DNA HELICASE FAMILY MEMBER"/>
    <property type="match status" value="1"/>
</dbReference>
<dbReference type="InterPro" id="IPR012337">
    <property type="entry name" value="RNaseH-like_sf"/>
</dbReference>
<dbReference type="RefSeq" id="WP_039210508.1">
    <property type="nucleotide sequence ID" value="NZ_JSCE01000203.1"/>
</dbReference>
<evidence type="ECO:0000256" key="10">
    <source>
        <dbReference type="PROSITE-ProRule" id="PRU00560"/>
    </source>
</evidence>
<sequence>MPEQESEKQREQLNEKQLEVVNELENNILLIASAGTGKTNTLAYRIAHIIEEKKAEGKEIACLTFTNKACSEMKARVMEVVGEAANDVTIKTFHGFCYEIIRQESKHRDIGISADSIIYDEEDCLEIIKNVPEMTDMAAQTGWAGAIQKIIALVKEYRGEYDYFSGEPSDDYQRVIDRLLTENGQRFSDASRVNWKSCTDLIMEFQNRGGFLVSAYDNALRMAHGMDFCDLINIAYELLKNPEVQGAWSSYFKYWCIDEVQDTSRLEYSVLEHLFGQNNVIMCGDFFQTIYEWRGSQPDLIFDKFYSEYQPRLIVFNKNYRSTRILLDSSYYYLKKRFPDKVTNFFPDDALAMSDNEGEKIVHATFRDTYIEADWIYNTLQRLRPQDLSKVCILTRSNVYNKRLSNCFSKIMETRQRNQMLQKGVFDDFPLEFMLVDEFHFFRRQEIKDVLAVFNMLINEWDDTSICRVAKEYAKGIGARTIDKLQSEEALDLGIHPSDMVHPSTLKYDEPFEMLRRELERGNVVVFDVESTGLDTSRDEIIQIAAIRIDRTGKVLDKLNLFLKATKSVGQSVNTHHITDEQLQRDGVDPKKGLQAFLTFANDSVVVGHNVGYDLTILASQLKRLGLEGLKCQAHYDTLDIFRRFYPKLENHKLSTIGEFVQVSHKSTHDAFDDISATGEILIYAVNNNIVEGIDERRRFFSKYSKVFAPFADKINEYKRDMYDMRPQELMNKVIREVGILERYTNEDIRNNSTNKPNSKVGNLRQLYRFMRERDDKKMSCLDGIKNLLNLTSLSNTEFDLMLASHPKIPIITVHQAKGLEFEQVFFAGLQEGVFPSKFAIDADYFDEEARLFYVGITRAKKALYLTSALERSKNTNPCRFIYSLPQKNIENCQ</sequence>
<dbReference type="SUPFAM" id="SSF52540">
    <property type="entry name" value="P-loop containing nucleoside triphosphate hydrolases"/>
    <property type="match status" value="1"/>
</dbReference>
<dbReference type="InterPro" id="IPR014017">
    <property type="entry name" value="DNA_helicase_UvrD-like_C"/>
</dbReference>
<dbReference type="GO" id="GO:0033202">
    <property type="term" value="C:DNA helicase complex"/>
    <property type="evidence" value="ECO:0007669"/>
    <property type="project" value="TreeGrafter"/>
</dbReference>
<dbReference type="PROSITE" id="PS51217">
    <property type="entry name" value="UVRD_HELICASE_CTER"/>
    <property type="match status" value="1"/>
</dbReference>
<evidence type="ECO:0000259" key="12">
    <source>
        <dbReference type="PROSITE" id="PS51217"/>
    </source>
</evidence>
<dbReference type="AlphaFoldDB" id="A0A0B2JXK8"/>
<dbReference type="PANTHER" id="PTHR11070:SF2">
    <property type="entry name" value="ATP-DEPENDENT DNA HELICASE SRS2"/>
    <property type="match status" value="1"/>
</dbReference>
<feature type="domain" description="UvrD-like helicase ATP-binding" evidence="11">
    <location>
        <begin position="11"/>
        <end position="323"/>
    </location>
</feature>
<evidence type="ECO:0000256" key="9">
    <source>
        <dbReference type="ARBA" id="ARBA00048988"/>
    </source>
</evidence>
<dbReference type="FunFam" id="3.30.420.10:FF:000045">
    <property type="entry name" value="3'-5' exonuclease DinG"/>
    <property type="match status" value="1"/>
</dbReference>
<dbReference type="InterPro" id="IPR014016">
    <property type="entry name" value="UvrD-like_ATP-bd"/>
</dbReference>
<proteinExistence type="predicted"/>
<dbReference type="Pfam" id="PF00929">
    <property type="entry name" value="RNase_T"/>
    <property type="match status" value="1"/>
</dbReference>
<dbReference type="InterPro" id="IPR000212">
    <property type="entry name" value="DNA_helicase_UvrD/REP"/>
</dbReference>
<evidence type="ECO:0000256" key="5">
    <source>
        <dbReference type="ARBA" id="ARBA00022840"/>
    </source>
</evidence>
<dbReference type="InterPro" id="IPR013520">
    <property type="entry name" value="Ribonucl_H"/>
</dbReference>
<keyword evidence="4" id="KW-0269">Exonuclease</keyword>
<keyword evidence="6" id="KW-0413">Isomerase</keyword>
<evidence type="ECO:0000256" key="7">
    <source>
        <dbReference type="ARBA" id="ARBA00034617"/>
    </source>
</evidence>
<dbReference type="GO" id="GO:0003677">
    <property type="term" value="F:DNA binding"/>
    <property type="evidence" value="ECO:0007669"/>
    <property type="project" value="InterPro"/>
</dbReference>
<gene>
    <name evidence="13" type="ORF">NZ47_10805</name>
</gene>
<dbReference type="Gene3D" id="1.10.486.10">
    <property type="entry name" value="PCRA, domain 4"/>
    <property type="match status" value="1"/>
</dbReference>
<evidence type="ECO:0000313" key="13">
    <source>
        <dbReference type="EMBL" id="KHM51381.1"/>
    </source>
</evidence>
<keyword evidence="3 10" id="KW-0347">Helicase</keyword>
<evidence type="ECO:0000256" key="8">
    <source>
        <dbReference type="ARBA" id="ARBA00034808"/>
    </source>
</evidence>
<keyword evidence="5 10" id="KW-0067">ATP-binding</keyword>
<dbReference type="GO" id="GO:0004527">
    <property type="term" value="F:exonuclease activity"/>
    <property type="evidence" value="ECO:0007669"/>
    <property type="project" value="UniProtKB-KW"/>
</dbReference>